<evidence type="ECO:0000256" key="15">
    <source>
        <dbReference type="PIRSR" id="PIRSR001415-5"/>
    </source>
</evidence>
<evidence type="ECO:0000256" key="16">
    <source>
        <dbReference type="RuleBase" id="RU000515"/>
    </source>
</evidence>
<dbReference type="InterPro" id="IPR001731">
    <property type="entry name" value="ALAD"/>
</dbReference>
<dbReference type="GO" id="GO:0008270">
    <property type="term" value="F:zinc ion binding"/>
    <property type="evidence" value="ECO:0007669"/>
    <property type="project" value="TreeGrafter"/>
</dbReference>
<dbReference type="NCBIfam" id="NF006762">
    <property type="entry name" value="PRK09283.1"/>
    <property type="match status" value="1"/>
</dbReference>
<dbReference type="EMBL" id="DVIT01000055">
    <property type="protein sequence ID" value="HIS48397.1"/>
    <property type="molecule type" value="Genomic_DNA"/>
</dbReference>
<dbReference type="PROSITE" id="PS00169">
    <property type="entry name" value="D_ALA_DEHYDRATASE"/>
    <property type="match status" value="1"/>
</dbReference>
<keyword evidence="15" id="KW-0460">Magnesium</keyword>
<evidence type="ECO:0000256" key="13">
    <source>
        <dbReference type="PIRSR" id="PIRSR001415-2"/>
    </source>
</evidence>
<evidence type="ECO:0000256" key="7">
    <source>
        <dbReference type="ARBA" id="ARBA00023133"/>
    </source>
</evidence>
<feature type="binding site" evidence="13">
    <location>
        <position position="204"/>
    </location>
    <ligand>
        <name>5-aminolevulinate</name>
        <dbReference type="ChEBI" id="CHEBI:356416"/>
        <label>1</label>
    </ligand>
</feature>
<feature type="binding site" evidence="14">
    <location>
        <position position="121"/>
    </location>
    <ligand>
        <name>Zn(2+)</name>
        <dbReference type="ChEBI" id="CHEBI:29105"/>
        <note>catalytic</note>
    </ligand>
</feature>
<keyword evidence="9 16" id="KW-0627">Porphyrin biosynthesis</keyword>
<keyword evidence="14" id="KW-0862">Zinc</keyword>
<name>A0A9D1F7K4_9FIRM</name>
<dbReference type="AlphaFoldDB" id="A0A9D1F7K4"/>
<dbReference type="PRINTS" id="PR00144">
    <property type="entry name" value="DALDHYDRTASE"/>
</dbReference>
<feature type="binding site" evidence="13">
    <location>
        <position position="312"/>
    </location>
    <ligand>
        <name>5-aminolevulinate</name>
        <dbReference type="ChEBI" id="CHEBI:356416"/>
        <label>2</label>
    </ligand>
</feature>
<dbReference type="PANTHER" id="PTHR11458:SF0">
    <property type="entry name" value="DELTA-AMINOLEVULINIC ACID DEHYDRATASE"/>
    <property type="match status" value="1"/>
</dbReference>
<comment type="function">
    <text evidence="10">Catalyzes an early step in the biosynthesis of tetrapyrroles. Binds two molecules of 5-aminolevulinate per subunit, each at a distinct site, and catalyzes their condensation to form porphobilinogen.</text>
</comment>
<evidence type="ECO:0000256" key="3">
    <source>
        <dbReference type="ARBA" id="ARBA00008055"/>
    </source>
</evidence>
<protein>
    <recommendedName>
        <fullName evidence="6 16">Delta-aminolevulinic acid dehydratase</fullName>
        <ecNumber evidence="5 16">4.2.1.24</ecNumber>
    </recommendedName>
</protein>
<comment type="subunit">
    <text evidence="4 16">Homooctamer.</text>
</comment>
<comment type="similarity">
    <text evidence="3 17">Belongs to the ALAD family.</text>
</comment>
<evidence type="ECO:0000256" key="17">
    <source>
        <dbReference type="RuleBase" id="RU004161"/>
    </source>
</evidence>
<dbReference type="Pfam" id="PF00490">
    <property type="entry name" value="ALAD"/>
    <property type="match status" value="1"/>
</dbReference>
<accession>A0A9D1F7K4</accession>
<dbReference type="GO" id="GO:0005829">
    <property type="term" value="C:cytosol"/>
    <property type="evidence" value="ECO:0007669"/>
    <property type="project" value="TreeGrafter"/>
</dbReference>
<evidence type="ECO:0000256" key="11">
    <source>
        <dbReference type="ARBA" id="ARBA00047651"/>
    </source>
</evidence>
<gene>
    <name evidence="18" type="primary">hemB</name>
    <name evidence="18" type="ORF">IAB46_12755</name>
</gene>
<evidence type="ECO:0000256" key="2">
    <source>
        <dbReference type="ARBA" id="ARBA00004694"/>
    </source>
</evidence>
<feature type="active site" description="Schiff-base intermediate with substrate" evidence="12">
    <location>
        <position position="194"/>
    </location>
</feature>
<dbReference type="InterPro" id="IPR030656">
    <property type="entry name" value="ALAD_AS"/>
</dbReference>
<keyword evidence="7" id="KW-0350">Heme biosynthesis</keyword>
<evidence type="ECO:0000256" key="8">
    <source>
        <dbReference type="ARBA" id="ARBA00023239"/>
    </source>
</evidence>
<evidence type="ECO:0000256" key="1">
    <source>
        <dbReference type="ARBA" id="ARBA00001947"/>
    </source>
</evidence>
<dbReference type="SUPFAM" id="SSF51569">
    <property type="entry name" value="Aldolase"/>
    <property type="match status" value="1"/>
</dbReference>
<evidence type="ECO:0000256" key="4">
    <source>
        <dbReference type="ARBA" id="ARBA00011823"/>
    </source>
</evidence>
<comment type="catalytic activity">
    <reaction evidence="11 16">
        <text>2 5-aminolevulinate = porphobilinogen + 2 H2O + H(+)</text>
        <dbReference type="Rhea" id="RHEA:24064"/>
        <dbReference type="ChEBI" id="CHEBI:15377"/>
        <dbReference type="ChEBI" id="CHEBI:15378"/>
        <dbReference type="ChEBI" id="CHEBI:58126"/>
        <dbReference type="ChEBI" id="CHEBI:356416"/>
        <dbReference type="EC" id="4.2.1.24"/>
    </reaction>
</comment>
<dbReference type="PANTHER" id="PTHR11458">
    <property type="entry name" value="DELTA-AMINOLEVULINIC ACID DEHYDRATASE"/>
    <property type="match status" value="1"/>
</dbReference>
<dbReference type="GO" id="GO:0006783">
    <property type="term" value="P:heme biosynthetic process"/>
    <property type="evidence" value="ECO:0007669"/>
    <property type="project" value="UniProtKB-KW"/>
</dbReference>
<evidence type="ECO:0000313" key="18">
    <source>
        <dbReference type="EMBL" id="HIS48397.1"/>
    </source>
</evidence>
<dbReference type="FunFam" id="3.20.20.70:FF:000019">
    <property type="entry name" value="Delta-aminolevulinic acid dehydratase"/>
    <property type="match status" value="1"/>
</dbReference>
<comment type="pathway">
    <text evidence="2">Porphyrin-containing compound metabolism; protoporphyrin-IX biosynthesis; coproporphyrinogen-III from 5-aminolevulinate: step 1/4.</text>
</comment>
<feature type="active site" description="Schiff-base intermediate with substrate" evidence="12">
    <location>
        <position position="247"/>
    </location>
</feature>
<feature type="binding site" evidence="13">
    <location>
        <position position="273"/>
    </location>
    <ligand>
        <name>5-aminolevulinate</name>
        <dbReference type="ChEBI" id="CHEBI:356416"/>
        <label>2</label>
    </ligand>
</feature>
<comment type="caution">
    <text evidence="18">The sequence shown here is derived from an EMBL/GenBank/DDBJ whole genome shotgun (WGS) entry which is preliminary data.</text>
</comment>
<proteinExistence type="inferred from homology"/>
<dbReference type="GO" id="GO:0004655">
    <property type="term" value="F:porphobilinogen synthase activity"/>
    <property type="evidence" value="ECO:0007669"/>
    <property type="project" value="UniProtKB-EC"/>
</dbReference>
<organism evidence="18 19">
    <name type="scientific">Candidatus Scybalocola faecigallinarum</name>
    <dbReference type="NCBI Taxonomy" id="2840941"/>
    <lineage>
        <taxon>Bacteria</taxon>
        <taxon>Bacillati</taxon>
        <taxon>Bacillota</taxon>
        <taxon>Clostridia</taxon>
        <taxon>Lachnospirales</taxon>
        <taxon>Lachnospiraceae</taxon>
        <taxon>Lachnospiraceae incertae sedis</taxon>
        <taxon>Candidatus Scybalocola (ex Gilroy et al. 2021)</taxon>
    </lineage>
</organism>
<dbReference type="Gene3D" id="3.20.20.70">
    <property type="entry name" value="Aldolase class I"/>
    <property type="match status" value="1"/>
</dbReference>
<evidence type="ECO:0000256" key="12">
    <source>
        <dbReference type="PIRSR" id="PIRSR001415-1"/>
    </source>
</evidence>
<evidence type="ECO:0000313" key="19">
    <source>
        <dbReference type="Proteomes" id="UP000823927"/>
    </source>
</evidence>
<dbReference type="PIRSF" id="PIRSF001415">
    <property type="entry name" value="Porphbilin_synth"/>
    <property type="match status" value="1"/>
</dbReference>
<keyword evidence="8 16" id="KW-0456">Lyase</keyword>
<keyword evidence="14" id="KW-0479">Metal-binding</keyword>
<reference evidence="18" key="2">
    <citation type="journal article" date="2021" name="PeerJ">
        <title>Extensive microbial diversity within the chicken gut microbiome revealed by metagenomics and culture.</title>
        <authorList>
            <person name="Gilroy R."/>
            <person name="Ravi A."/>
            <person name="Getino M."/>
            <person name="Pursley I."/>
            <person name="Horton D.L."/>
            <person name="Alikhan N.F."/>
            <person name="Baker D."/>
            <person name="Gharbi K."/>
            <person name="Hall N."/>
            <person name="Watson M."/>
            <person name="Adriaenssens E.M."/>
            <person name="Foster-Nyarko E."/>
            <person name="Jarju S."/>
            <person name="Secka A."/>
            <person name="Antonio M."/>
            <person name="Oren A."/>
            <person name="Chaudhuri R.R."/>
            <person name="La Ragione R."/>
            <person name="Hildebrand F."/>
            <person name="Pallen M.J."/>
        </authorList>
    </citation>
    <scope>NUCLEOTIDE SEQUENCE</scope>
    <source>
        <strain evidence="18">CHK178-757</strain>
    </source>
</reference>
<evidence type="ECO:0000256" key="5">
    <source>
        <dbReference type="ARBA" id="ARBA00012053"/>
    </source>
</evidence>
<comment type="cofactor">
    <cofactor evidence="1">
        <name>Zn(2+)</name>
        <dbReference type="ChEBI" id="CHEBI:29105"/>
    </cofactor>
</comment>
<evidence type="ECO:0000256" key="9">
    <source>
        <dbReference type="ARBA" id="ARBA00023244"/>
    </source>
</evidence>
<sequence>MELVRRPRRLRATQAIRDLVHETDLHVSDLIYPVFVVEGENIKEEIPSMPGIYHYSLDRFEEHLKEIADCGVRSIIFFGVPDHKDEVGSGAYDMDGIVQKALRLTKSLYPDMICIADICLCEYTSHGHCGVVDHGKILNDPTLTLLSKAAVSCAKSGADIVAPSDMMDGRIGHMRHALDEAGCQDTLIMAYSIKYASAFYGPFRQAADSAPAFGDRKSYQMDWRNKKEALVEAALDVEEGADILMVKPAMAYLDIVKTISDRFDLPLCTYSVSGEYSLMKAAAQNGWVDERSIVMESMTAMKRAGAKMIITYYALDIARWLKEEQ</sequence>
<feature type="binding site" evidence="13">
    <location>
        <position position="216"/>
    </location>
    <ligand>
        <name>5-aminolevulinate</name>
        <dbReference type="ChEBI" id="CHEBI:356416"/>
        <label>1</label>
    </ligand>
</feature>
<dbReference type="InterPro" id="IPR013785">
    <property type="entry name" value="Aldolase_TIM"/>
</dbReference>
<dbReference type="SMART" id="SM01004">
    <property type="entry name" value="ALAD"/>
    <property type="match status" value="1"/>
</dbReference>
<reference evidence="18" key="1">
    <citation type="submission" date="2020-10" db="EMBL/GenBank/DDBJ databases">
        <authorList>
            <person name="Gilroy R."/>
        </authorList>
    </citation>
    <scope>NUCLEOTIDE SEQUENCE</scope>
    <source>
        <strain evidence="18">CHK178-757</strain>
    </source>
</reference>
<feature type="binding site" evidence="15">
    <location>
        <position position="232"/>
    </location>
    <ligand>
        <name>Mg(2+)</name>
        <dbReference type="ChEBI" id="CHEBI:18420"/>
    </ligand>
</feature>
<feature type="binding site" evidence="14">
    <location>
        <position position="129"/>
    </location>
    <ligand>
        <name>Zn(2+)</name>
        <dbReference type="ChEBI" id="CHEBI:29105"/>
        <note>catalytic</note>
    </ligand>
</feature>
<evidence type="ECO:0000256" key="6">
    <source>
        <dbReference type="ARBA" id="ARBA00020771"/>
    </source>
</evidence>
<evidence type="ECO:0000256" key="10">
    <source>
        <dbReference type="ARBA" id="ARBA00025628"/>
    </source>
</evidence>
<dbReference type="Proteomes" id="UP000823927">
    <property type="component" value="Unassembled WGS sequence"/>
</dbReference>
<feature type="binding site" evidence="14">
    <location>
        <position position="119"/>
    </location>
    <ligand>
        <name>Zn(2+)</name>
        <dbReference type="ChEBI" id="CHEBI:29105"/>
        <note>catalytic</note>
    </ligand>
</feature>
<evidence type="ECO:0000256" key="14">
    <source>
        <dbReference type="PIRSR" id="PIRSR001415-3"/>
    </source>
</evidence>
<dbReference type="CDD" id="cd00384">
    <property type="entry name" value="ALAD_PBGS"/>
    <property type="match status" value="1"/>
</dbReference>
<dbReference type="EC" id="4.2.1.24" evidence="5 16"/>